<reference evidence="1 2" key="1">
    <citation type="submission" date="2020-10" db="EMBL/GenBank/DDBJ databases">
        <title>Phylogeny of dyella-like bacteria.</title>
        <authorList>
            <person name="Fu J."/>
        </authorList>
    </citation>
    <scope>NUCLEOTIDE SEQUENCE [LARGE SCALE GENOMIC DNA]</scope>
    <source>
        <strain evidence="1 2">DKC-1</strain>
    </source>
</reference>
<protein>
    <submittedName>
        <fullName evidence="1">Uncharacterized protein</fullName>
    </submittedName>
</protein>
<accession>A0ABW8KKQ4</accession>
<dbReference type="RefSeq" id="WP_404539218.1">
    <property type="nucleotide sequence ID" value="NZ_JADIKL010000005.1"/>
</dbReference>
<name>A0ABW8KKQ4_9GAMM</name>
<dbReference type="EMBL" id="JADIKL010000005">
    <property type="protein sequence ID" value="MFK2931214.1"/>
    <property type="molecule type" value="Genomic_DNA"/>
</dbReference>
<proteinExistence type="predicted"/>
<evidence type="ECO:0000313" key="2">
    <source>
        <dbReference type="Proteomes" id="UP001620397"/>
    </source>
</evidence>
<keyword evidence="2" id="KW-1185">Reference proteome</keyword>
<organism evidence="1 2">
    <name type="scientific">Dyella agri</name>
    <dbReference type="NCBI Taxonomy" id="1926869"/>
    <lineage>
        <taxon>Bacteria</taxon>
        <taxon>Pseudomonadati</taxon>
        <taxon>Pseudomonadota</taxon>
        <taxon>Gammaproteobacteria</taxon>
        <taxon>Lysobacterales</taxon>
        <taxon>Rhodanobacteraceae</taxon>
        <taxon>Dyella</taxon>
    </lineage>
</organism>
<comment type="caution">
    <text evidence="1">The sequence shown here is derived from an EMBL/GenBank/DDBJ whole genome shotgun (WGS) entry which is preliminary data.</text>
</comment>
<dbReference type="Proteomes" id="UP001620397">
    <property type="component" value="Unassembled WGS sequence"/>
</dbReference>
<evidence type="ECO:0000313" key="1">
    <source>
        <dbReference type="EMBL" id="MFK2931214.1"/>
    </source>
</evidence>
<gene>
    <name evidence="1" type="ORF">ISP14_10460</name>
</gene>
<sequence length="169" mass="18582">MPRPDHTYINAQALKFVSDARGSCDQVSDELCTAALFWSNAPRKCYPIHALVRGDYAQNHIAMAALWSGDDDNDRLIVNPTIAQFGGDRRVFIGTADAWLAELSRLHNGAPAELDPGGSKFNSAWMHELPEAKTAAVQQEQRRSSHVSQDSHMADTLKKTKPCCGCVVM</sequence>